<evidence type="ECO:0000259" key="2">
    <source>
        <dbReference type="Pfam" id="PF00010"/>
    </source>
</evidence>
<evidence type="ECO:0000313" key="3">
    <source>
        <dbReference type="EMBL" id="EFX01152.1"/>
    </source>
</evidence>
<proteinExistence type="predicted"/>
<feature type="domain" description="BHLH" evidence="2">
    <location>
        <begin position="328"/>
        <end position="382"/>
    </location>
</feature>
<sequence>MDPNLLRNLGYFSVPNNQTLNPVDQSGSTSALGSAPSQPQSLWDESALAAATLGRPKDASLSGSPSISLDSLAASTPGSNFNLFSPIMPSSPMFGQTPRPVIPPRNQRTREGHDKKSSGSLSQTKPPTPQRSATLVSQTPSSGQKKREDSFDDSALDKALSDDGFSYSSINLADHMSKIESMPPPEIPPREGLYSTPLSWERPQMGLRLDSLISLQTPSLSDDEQRRLIAIAMNSGATLGGLGGNINANFGMQGNFLGPSLGSGLGSRLGSGLGPVSLSQLSNSSGSMMNPMITPSNSSTAPPTSPTLNPKSEKGKEREREKPKSADRTAHNDIERKYRTNLKDKIAELRDAVPALRTIPENAIDDGDDSNQPGRGPKVSKVRYGPNEGN</sequence>
<dbReference type="SUPFAM" id="SSF47459">
    <property type="entry name" value="HLH, helix-loop-helix DNA-binding domain"/>
    <property type="match status" value="1"/>
</dbReference>
<dbReference type="Pfam" id="PF00010">
    <property type="entry name" value="HLH"/>
    <property type="match status" value="1"/>
</dbReference>
<keyword evidence="4" id="KW-1185">Reference proteome</keyword>
<evidence type="ECO:0000313" key="4">
    <source>
        <dbReference type="Proteomes" id="UP000007796"/>
    </source>
</evidence>
<dbReference type="GeneID" id="25979489"/>
<dbReference type="STRING" id="655863.F0XMJ2"/>
<dbReference type="InterPro" id="IPR036638">
    <property type="entry name" value="HLH_DNA-bd_sf"/>
</dbReference>
<dbReference type="PANTHER" id="PTHR47336">
    <property type="entry name" value="TRANSCRIPTION FACTOR HMS1-RELATED"/>
    <property type="match status" value="1"/>
</dbReference>
<dbReference type="EMBL" id="GL629794">
    <property type="protein sequence ID" value="EFX01152.1"/>
    <property type="molecule type" value="Genomic_DNA"/>
</dbReference>
<dbReference type="OrthoDB" id="2133190at2759"/>
<dbReference type="Gene3D" id="4.10.280.10">
    <property type="entry name" value="Helix-loop-helix DNA-binding domain"/>
    <property type="match status" value="1"/>
</dbReference>
<evidence type="ECO:0000256" key="1">
    <source>
        <dbReference type="SAM" id="MobiDB-lite"/>
    </source>
</evidence>
<dbReference type="InterPro" id="IPR011598">
    <property type="entry name" value="bHLH_dom"/>
</dbReference>
<dbReference type="InParanoid" id="F0XMJ2"/>
<reference evidence="3 4" key="1">
    <citation type="journal article" date="2011" name="Proc. Natl. Acad. Sci. U.S.A.">
        <title>Genome and transcriptome analyses of the mountain pine beetle-fungal symbiont Grosmannia clavigera, a lodgepole pine pathogen.</title>
        <authorList>
            <person name="DiGuistini S."/>
            <person name="Wang Y."/>
            <person name="Liao N.Y."/>
            <person name="Taylor G."/>
            <person name="Tanguay P."/>
            <person name="Feau N."/>
            <person name="Henrissat B."/>
            <person name="Chan S.K."/>
            <person name="Hesse-Orce U."/>
            <person name="Alamouti S.M."/>
            <person name="Tsui C.K.M."/>
            <person name="Docking R.T."/>
            <person name="Levasseur A."/>
            <person name="Haridas S."/>
            <person name="Robertson G."/>
            <person name="Birol I."/>
            <person name="Holt R.A."/>
            <person name="Marra M.A."/>
            <person name="Hamelin R.C."/>
            <person name="Hirst M."/>
            <person name="Jones S.J.M."/>
            <person name="Bohlmann J."/>
            <person name="Breuil C."/>
        </authorList>
    </citation>
    <scope>NUCLEOTIDE SEQUENCE [LARGE SCALE GENOMIC DNA]</scope>
    <source>
        <strain evidence="4">kw1407 / UAMH 11150</strain>
    </source>
</reference>
<organism evidence="4">
    <name type="scientific">Grosmannia clavigera (strain kw1407 / UAMH 11150)</name>
    <name type="common">Blue stain fungus</name>
    <name type="synonym">Graphiocladiella clavigera</name>
    <dbReference type="NCBI Taxonomy" id="655863"/>
    <lineage>
        <taxon>Eukaryota</taxon>
        <taxon>Fungi</taxon>
        <taxon>Dikarya</taxon>
        <taxon>Ascomycota</taxon>
        <taxon>Pezizomycotina</taxon>
        <taxon>Sordariomycetes</taxon>
        <taxon>Sordariomycetidae</taxon>
        <taxon>Ophiostomatales</taxon>
        <taxon>Ophiostomataceae</taxon>
        <taxon>Leptographium</taxon>
    </lineage>
</organism>
<feature type="compositionally biased region" description="Polar residues" evidence="1">
    <location>
        <begin position="118"/>
        <end position="143"/>
    </location>
</feature>
<dbReference type="AlphaFoldDB" id="F0XMJ2"/>
<dbReference type="PANTHER" id="PTHR47336:SF2">
    <property type="entry name" value="TRANSCRIPTION FACTOR HMS1-RELATED"/>
    <property type="match status" value="1"/>
</dbReference>
<keyword evidence="3" id="KW-0238">DNA-binding</keyword>
<feature type="compositionally biased region" description="Basic and acidic residues" evidence="1">
    <location>
        <begin position="311"/>
        <end position="351"/>
    </location>
</feature>
<feature type="compositionally biased region" description="Low complexity" evidence="1">
    <location>
        <begin position="280"/>
        <end position="302"/>
    </location>
</feature>
<dbReference type="RefSeq" id="XP_014170634.1">
    <property type="nucleotide sequence ID" value="XM_014315159.1"/>
</dbReference>
<dbReference type="InterPro" id="IPR052099">
    <property type="entry name" value="Regulatory_TF_Diverse"/>
</dbReference>
<feature type="region of interest" description="Disordered" evidence="1">
    <location>
        <begin position="87"/>
        <end position="153"/>
    </location>
</feature>
<dbReference type="GO" id="GO:0003677">
    <property type="term" value="F:DNA binding"/>
    <property type="evidence" value="ECO:0007669"/>
    <property type="project" value="UniProtKB-KW"/>
</dbReference>
<protein>
    <submittedName>
        <fullName evidence="3">Helix-loop-helix DNA-binding domain containing protein</fullName>
    </submittedName>
</protein>
<dbReference type="eggNOG" id="KOG2588">
    <property type="taxonomic scope" value="Eukaryota"/>
</dbReference>
<feature type="region of interest" description="Disordered" evidence="1">
    <location>
        <begin position="10"/>
        <end position="43"/>
    </location>
</feature>
<dbReference type="Proteomes" id="UP000007796">
    <property type="component" value="Unassembled WGS sequence"/>
</dbReference>
<name>F0XMJ2_GROCL</name>
<dbReference type="HOGENOM" id="CLU_041446_0_0_1"/>
<feature type="compositionally biased region" description="Basic and acidic residues" evidence="1">
    <location>
        <begin position="108"/>
        <end position="117"/>
    </location>
</feature>
<accession>F0XMJ2</accession>
<gene>
    <name evidence="3" type="ORF">CMQ_6094</name>
</gene>
<feature type="compositionally biased region" description="Polar residues" evidence="1">
    <location>
        <begin position="14"/>
        <end position="43"/>
    </location>
</feature>
<dbReference type="GO" id="GO:0046983">
    <property type="term" value="F:protein dimerization activity"/>
    <property type="evidence" value="ECO:0007669"/>
    <property type="project" value="InterPro"/>
</dbReference>
<feature type="region of interest" description="Disordered" evidence="1">
    <location>
        <begin position="280"/>
        <end position="390"/>
    </location>
</feature>